<protein>
    <submittedName>
        <fullName evidence="3">Aste57867_16943 protein</fullName>
    </submittedName>
</protein>
<dbReference type="InterPro" id="IPR000626">
    <property type="entry name" value="Ubiquitin-like_dom"/>
</dbReference>
<accession>A0A485L9T5</accession>
<dbReference type="InterPro" id="IPR004274">
    <property type="entry name" value="FCP1_dom"/>
</dbReference>
<dbReference type="GO" id="GO:0090364">
    <property type="term" value="P:regulation of proteasome assembly"/>
    <property type="evidence" value="ECO:0007669"/>
    <property type="project" value="InterPro"/>
</dbReference>
<evidence type="ECO:0000313" key="3">
    <source>
        <dbReference type="EMBL" id="VFT93705.1"/>
    </source>
</evidence>
<reference evidence="3 4" key="1">
    <citation type="submission" date="2019-03" db="EMBL/GenBank/DDBJ databases">
        <authorList>
            <person name="Gaulin E."/>
            <person name="Dumas B."/>
        </authorList>
    </citation>
    <scope>NUCLEOTIDE SEQUENCE [LARGE SCALE GENOMIC DNA]</scope>
    <source>
        <strain evidence="3">CBS 568.67</strain>
    </source>
</reference>
<dbReference type="AlphaFoldDB" id="A0A485L9T5"/>
<dbReference type="OrthoDB" id="1711508at2759"/>
<dbReference type="InterPro" id="IPR051658">
    <property type="entry name" value="UBLCP1"/>
</dbReference>
<proteinExistence type="predicted"/>
<feature type="domain" description="FCP1 homology" evidence="1">
    <location>
        <begin position="145"/>
        <end position="303"/>
    </location>
</feature>
<sequence length="323" mass="37511">MMMTLVGKWKKEELVLQVAADASVLHVKELLYAKTKVQPHRQKLVGINHQGKPAGNEVLLRDLTLKNPHKFMLIGTVEDDIFVDPDLMPKDALPTVFSDFDCAYSPGSVEWTRACKRKRREPGQICRRHEDQSHESISTWEETLGTRTYPSLMHERDASATKSNDIPMDRFRRPCMHEFLTEVWQHYDIGIWSQTSWKWIEIKLTELGMLTTPDYRINFILDKTSMFSFAGARKTNKVKALQIIWRAFPGTWHAQNTLHVDDLPHNFNLNPRNGIPIVRYDCKEPHAHADRELLYLARYLVDVCATVPDVTELNHAEWSKHRS</sequence>
<dbReference type="Gene3D" id="3.40.50.1000">
    <property type="entry name" value="HAD superfamily/HAD-like"/>
    <property type="match status" value="1"/>
</dbReference>
<reference evidence="2" key="2">
    <citation type="submission" date="2019-06" db="EMBL/GenBank/DDBJ databases">
        <title>Genomics analysis of Aphanomyces spp. identifies a new class of oomycete effector associated with host adaptation.</title>
        <authorList>
            <person name="Gaulin E."/>
        </authorList>
    </citation>
    <scope>NUCLEOTIDE SEQUENCE</scope>
    <source>
        <strain evidence="2">CBS 578.67</strain>
    </source>
</reference>
<gene>
    <name evidence="3" type="primary">Aste57867_16943</name>
    <name evidence="2" type="ORF">As57867_016885</name>
    <name evidence="3" type="ORF">ASTE57867_16943</name>
</gene>
<dbReference type="PROSITE" id="PS50969">
    <property type="entry name" value="FCP1"/>
    <property type="match status" value="1"/>
</dbReference>
<evidence type="ECO:0000259" key="1">
    <source>
        <dbReference type="PROSITE" id="PS50969"/>
    </source>
</evidence>
<dbReference type="Gene3D" id="3.10.20.90">
    <property type="entry name" value="Phosphatidylinositol 3-kinase Catalytic Subunit, Chain A, domain 1"/>
    <property type="match status" value="1"/>
</dbReference>
<organism evidence="3 4">
    <name type="scientific">Aphanomyces stellatus</name>
    <dbReference type="NCBI Taxonomy" id="120398"/>
    <lineage>
        <taxon>Eukaryota</taxon>
        <taxon>Sar</taxon>
        <taxon>Stramenopiles</taxon>
        <taxon>Oomycota</taxon>
        <taxon>Saprolegniomycetes</taxon>
        <taxon>Saprolegniales</taxon>
        <taxon>Verrucalvaceae</taxon>
        <taxon>Aphanomyces</taxon>
    </lineage>
</organism>
<dbReference type="PANTHER" id="PTHR48493:SF1">
    <property type="entry name" value="UBIQUITIN-LIKE DOMAIN-CONTAINING CTD PHOSPHATASE 1"/>
    <property type="match status" value="1"/>
</dbReference>
<name>A0A485L9T5_9STRA</name>
<dbReference type="Proteomes" id="UP000332933">
    <property type="component" value="Unassembled WGS sequence"/>
</dbReference>
<evidence type="ECO:0000313" key="2">
    <source>
        <dbReference type="EMBL" id="KAF0691904.1"/>
    </source>
</evidence>
<dbReference type="EMBL" id="CAADRA010006025">
    <property type="protein sequence ID" value="VFT93705.1"/>
    <property type="molecule type" value="Genomic_DNA"/>
</dbReference>
<dbReference type="SUPFAM" id="SSF56784">
    <property type="entry name" value="HAD-like"/>
    <property type="match status" value="1"/>
</dbReference>
<dbReference type="InterPro" id="IPR023214">
    <property type="entry name" value="HAD_sf"/>
</dbReference>
<dbReference type="SMART" id="SM00213">
    <property type="entry name" value="UBQ"/>
    <property type="match status" value="1"/>
</dbReference>
<dbReference type="CDD" id="cd01813">
    <property type="entry name" value="Ubl_UBLCP1"/>
    <property type="match status" value="1"/>
</dbReference>
<keyword evidence="4" id="KW-1185">Reference proteome</keyword>
<dbReference type="SMART" id="SM00577">
    <property type="entry name" value="CPDc"/>
    <property type="match status" value="1"/>
</dbReference>
<dbReference type="EMBL" id="VJMH01006004">
    <property type="protein sequence ID" value="KAF0691904.1"/>
    <property type="molecule type" value="Genomic_DNA"/>
</dbReference>
<dbReference type="PANTHER" id="PTHR48493">
    <property type="entry name" value="UBIQUITIN-LIKE DOMAIN-CONTAINING CTD PHOSPHATASE 1"/>
    <property type="match status" value="1"/>
</dbReference>
<dbReference type="SUPFAM" id="SSF54236">
    <property type="entry name" value="Ubiquitin-like"/>
    <property type="match status" value="1"/>
</dbReference>
<dbReference type="Pfam" id="PF03031">
    <property type="entry name" value="NIF"/>
    <property type="match status" value="1"/>
</dbReference>
<dbReference type="InterPro" id="IPR036412">
    <property type="entry name" value="HAD-like_sf"/>
</dbReference>
<evidence type="ECO:0000313" key="4">
    <source>
        <dbReference type="Proteomes" id="UP000332933"/>
    </source>
</evidence>
<dbReference type="InterPro" id="IPR029071">
    <property type="entry name" value="Ubiquitin-like_domsf"/>
</dbReference>